<feature type="region of interest" description="Disordered" evidence="1">
    <location>
        <begin position="1"/>
        <end position="46"/>
    </location>
</feature>
<dbReference type="STRING" id="403677.D0NN86"/>
<evidence type="ECO:0000313" key="2">
    <source>
        <dbReference type="EMBL" id="EEY61993.1"/>
    </source>
</evidence>
<gene>
    <name evidence="2" type="ORF">PITG_13975</name>
</gene>
<dbReference type="AlphaFoldDB" id="D0NN86"/>
<proteinExistence type="predicted"/>
<dbReference type="OMA" id="GHASMQQ"/>
<dbReference type="KEGG" id="pif:PITG_13975"/>
<dbReference type="OrthoDB" id="10606779at2759"/>
<dbReference type="eggNOG" id="ENOG502T2S2">
    <property type="taxonomic scope" value="Eukaryota"/>
</dbReference>
<dbReference type="RefSeq" id="XP_002899633.1">
    <property type="nucleotide sequence ID" value="XM_002899587.1"/>
</dbReference>
<evidence type="ECO:0000313" key="3">
    <source>
        <dbReference type="Proteomes" id="UP000006643"/>
    </source>
</evidence>
<reference evidence="3" key="1">
    <citation type="journal article" date="2009" name="Nature">
        <title>Genome sequence and analysis of the Irish potato famine pathogen Phytophthora infestans.</title>
        <authorList>
            <consortium name="The Broad Institute Genome Sequencing Platform"/>
            <person name="Haas B.J."/>
            <person name="Kamoun S."/>
            <person name="Zody M.C."/>
            <person name="Jiang R.H."/>
            <person name="Handsaker R.E."/>
            <person name="Cano L.M."/>
            <person name="Grabherr M."/>
            <person name="Kodira C.D."/>
            <person name="Raffaele S."/>
            <person name="Torto-Alalibo T."/>
            <person name="Bozkurt T.O."/>
            <person name="Ah-Fong A.M."/>
            <person name="Alvarado L."/>
            <person name="Anderson V.L."/>
            <person name="Armstrong M.R."/>
            <person name="Avrova A."/>
            <person name="Baxter L."/>
            <person name="Beynon J."/>
            <person name="Boevink P.C."/>
            <person name="Bollmann S.R."/>
            <person name="Bos J.I."/>
            <person name="Bulone V."/>
            <person name="Cai G."/>
            <person name="Cakir C."/>
            <person name="Carrington J.C."/>
            <person name="Chawner M."/>
            <person name="Conti L."/>
            <person name="Costanzo S."/>
            <person name="Ewan R."/>
            <person name="Fahlgren N."/>
            <person name="Fischbach M.A."/>
            <person name="Fugelstad J."/>
            <person name="Gilroy E.M."/>
            <person name="Gnerre S."/>
            <person name="Green P.J."/>
            <person name="Grenville-Briggs L.J."/>
            <person name="Griffith J."/>
            <person name="Grunwald N.J."/>
            <person name="Horn K."/>
            <person name="Horner N.R."/>
            <person name="Hu C.H."/>
            <person name="Huitema E."/>
            <person name="Jeong D.H."/>
            <person name="Jones A.M."/>
            <person name="Jones J.D."/>
            <person name="Jones R.W."/>
            <person name="Karlsson E.K."/>
            <person name="Kunjeti S.G."/>
            <person name="Lamour K."/>
            <person name="Liu Z."/>
            <person name="Ma L."/>
            <person name="Maclean D."/>
            <person name="Chibucos M.C."/>
            <person name="McDonald H."/>
            <person name="McWalters J."/>
            <person name="Meijer H.J."/>
            <person name="Morgan W."/>
            <person name="Morris P.F."/>
            <person name="Munro C.A."/>
            <person name="O'Neill K."/>
            <person name="Ospina-Giraldo M."/>
            <person name="Pinzon A."/>
            <person name="Pritchard L."/>
            <person name="Ramsahoye B."/>
            <person name="Ren Q."/>
            <person name="Restrepo S."/>
            <person name="Roy S."/>
            <person name="Sadanandom A."/>
            <person name="Savidor A."/>
            <person name="Schornack S."/>
            <person name="Schwartz D.C."/>
            <person name="Schumann U.D."/>
            <person name="Schwessinger B."/>
            <person name="Seyer L."/>
            <person name="Sharpe T."/>
            <person name="Silvar C."/>
            <person name="Song J."/>
            <person name="Studholme D.J."/>
            <person name="Sykes S."/>
            <person name="Thines M."/>
            <person name="van de Vondervoort P.J."/>
            <person name="Phuntumart V."/>
            <person name="Wawra S."/>
            <person name="Weide R."/>
            <person name="Win J."/>
            <person name="Young C."/>
            <person name="Zhou S."/>
            <person name="Fry W."/>
            <person name="Meyers B.C."/>
            <person name="van West P."/>
            <person name="Ristaino J."/>
            <person name="Govers F."/>
            <person name="Birch P.R."/>
            <person name="Whisson S.C."/>
            <person name="Judelson H.S."/>
            <person name="Nusbaum C."/>
        </authorList>
    </citation>
    <scope>NUCLEOTIDE SEQUENCE [LARGE SCALE GENOMIC DNA]</scope>
    <source>
        <strain evidence="3">T30-4</strain>
    </source>
</reference>
<dbReference type="GeneID" id="9461827"/>
<dbReference type="Proteomes" id="UP000006643">
    <property type="component" value="Unassembled WGS sequence"/>
</dbReference>
<dbReference type="VEuPathDB" id="FungiDB:PITG_13975"/>
<dbReference type="InParanoid" id="D0NN86"/>
<feature type="compositionally biased region" description="Basic and acidic residues" evidence="1">
    <location>
        <begin position="1"/>
        <end position="10"/>
    </location>
</feature>
<evidence type="ECO:0000256" key="1">
    <source>
        <dbReference type="SAM" id="MobiDB-lite"/>
    </source>
</evidence>
<sequence length="99" mass="11192">MEQLQREYLRGARRKAQTSDYFDADDSADERDHSSAATPAVDDDEVDPLDAFMQGIATEVKQQRTAPPKLVADKPQVLNHADDDAHSYLEEYARVSFCF</sequence>
<dbReference type="HOGENOM" id="CLU_2339976_0_0_1"/>
<accession>D0NN86</accession>
<protein>
    <submittedName>
        <fullName evidence="2">Uncharacterized protein</fullName>
    </submittedName>
</protein>
<keyword evidence="3" id="KW-1185">Reference proteome</keyword>
<name>D0NN86_PHYIT</name>
<dbReference type="EMBL" id="DS028147">
    <property type="protein sequence ID" value="EEY61993.1"/>
    <property type="molecule type" value="Genomic_DNA"/>
</dbReference>
<organism evidence="2 3">
    <name type="scientific">Phytophthora infestans (strain T30-4)</name>
    <name type="common">Potato late blight agent</name>
    <dbReference type="NCBI Taxonomy" id="403677"/>
    <lineage>
        <taxon>Eukaryota</taxon>
        <taxon>Sar</taxon>
        <taxon>Stramenopiles</taxon>
        <taxon>Oomycota</taxon>
        <taxon>Peronosporomycetes</taxon>
        <taxon>Peronosporales</taxon>
        <taxon>Peronosporaceae</taxon>
        <taxon>Phytophthora</taxon>
    </lineage>
</organism>